<keyword evidence="5 6" id="KW-0472">Membrane</keyword>
<evidence type="ECO:0000256" key="3">
    <source>
        <dbReference type="ARBA" id="ARBA00022692"/>
    </source>
</evidence>
<feature type="transmembrane region" description="Helical" evidence="6">
    <location>
        <begin position="95"/>
        <end position="115"/>
    </location>
</feature>
<reference evidence="8 10" key="1">
    <citation type="journal article" date="2015" name="Genome Announc.">
        <title>Draft Genome Sequence of a Heterotrophic Facultative Anaerobic Thermophilic Bacterium, Ardenticatena maritima Strain 110ST.</title>
        <authorList>
            <person name="Kawaichi S."/>
            <person name="Yoshida T."/>
            <person name="Sako Y."/>
            <person name="Nakamura R."/>
        </authorList>
    </citation>
    <scope>NUCLEOTIDE SEQUENCE [LARGE SCALE GENOMIC DNA]</scope>
    <source>
        <strain evidence="8 10">110S</strain>
    </source>
</reference>
<dbReference type="Proteomes" id="UP000050502">
    <property type="component" value="Unassembled WGS sequence"/>
</dbReference>
<dbReference type="OrthoDB" id="9812980at2"/>
<dbReference type="InParanoid" id="A0A0M8K572"/>
<sequence>MNESKIALNNSKSLWQRHRSRIIAFFFWGAAIFTYWGIAARNGLHPAETAHLLAKWVRETEVGLLAFMVFYTLRPLIAFPAIFLTALSGYLFGPFWGTLIALAGNNASGMIGYFLGRFFGRAFLESDAFERISLYLNALRRRTFETILIMRFMVFPQDLLDYLAGFLHLSFPAYALATFLGSIPGTISIAWLGASIEGEFRGFVPRFNPWLLIPSFLMLAISLAAARFVRQRAERLIPPSEET</sequence>
<evidence type="ECO:0000313" key="8">
    <source>
        <dbReference type="EMBL" id="GAP61865.1"/>
    </source>
</evidence>
<comment type="caution">
    <text evidence="8">The sequence shown here is derived from an EMBL/GenBank/DDBJ whole genome shotgun (WGS) entry which is preliminary data.</text>
</comment>
<dbReference type="InterPro" id="IPR015414">
    <property type="entry name" value="TMEM64"/>
</dbReference>
<comment type="similarity">
    <text evidence="6">Belongs to the TVP38/TMEM64 family.</text>
</comment>
<keyword evidence="2 6" id="KW-1003">Cell membrane</keyword>
<evidence type="ECO:0000313" key="10">
    <source>
        <dbReference type="Proteomes" id="UP000037784"/>
    </source>
</evidence>
<evidence type="ECO:0000256" key="1">
    <source>
        <dbReference type="ARBA" id="ARBA00004651"/>
    </source>
</evidence>
<dbReference type="AlphaFoldDB" id="A0A0M8K572"/>
<keyword evidence="3 6" id="KW-0812">Transmembrane</keyword>
<evidence type="ECO:0000259" key="7">
    <source>
        <dbReference type="Pfam" id="PF09335"/>
    </source>
</evidence>
<dbReference type="PANTHER" id="PTHR12677">
    <property type="entry name" value="GOLGI APPARATUS MEMBRANE PROTEIN TVP38-RELATED"/>
    <property type="match status" value="1"/>
</dbReference>
<accession>A0A0M8K572</accession>
<feature type="transmembrane region" description="Helical" evidence="6">
    <location>
        <begin position="22"/>
        <end position="41"/>
    </location>
</feature>
<evidence type="ECO:0000256" key="4">
    <source>
        <dbReference type="ARBA" id="ARBA00022989"/>
    </source>
</evidence>
<dbReference type="InterPro" id="IPR032816">
    <property type="entry name" value="VTT_dom"/>
</dbReference>
<evidence type="ECO:0000256" key="2">
    <source>
        <dbReference type="ARBA" id="ARBA00022475"/>
    </source>
</evidence>
<dbReference type="PANTHER" id="PTHR12677:SF59">
    <property type="entry name" value="GOLGI APPARATUS MEMBRANE PROTEIN TVP38-RELATED"/>
    <property type="match status" value="1"/>
</dbReference>
<keyword evidence="10" id="KW-1185">Reference proteome</keyword>
<evidence type="ECO:0000313" key="9">
    <source>
        <dbReference type="EMBL" id="KPL89725.1"/>
    </source>
</evidence>
<dbReference type="STRING" id="872965.SE16_04890"/>
<feature type="transmembrane region" description="Helical" evidence="6">
    <location>
        <begin position="62"/>
        <end position="83"/>
    </location>
</feature>
<evidence type="ECO:0000313" key="11">
    <source>
        <dbReference type="Proteomes" id="UP000050502"/>
    </source>
</evidence>
<reference evidence="9 11" key="2">
    <citation type="submission" date="2015-07" db="EMBL/GenBank/DDBJ databases">
        <title>Whole genome sequence of Ardenticatena maritima DSM 23922.</title>
        <authorList>
            <person name="Hemp J."/>
            <person name="Ward L.M."/>
            <person name="Pace L.A."/>
            <person name="Fischer W.W."/>
        </authorList>
    </citation>
    <scope>NUCLEOTIDE SEQUENCE [LARGE SCALE GENOMIC DNA]</scope>
    <source>
        <strain evidence="9 11">110S</strain>
    </source>
</reference>
<organism evidence="8 10">
    <name type="scientific">Ardenticatena maritima</name>
    <dbReference type="NCBI Taxonomy" id="872965"/>
    <lineage>
        <taxon>Bacteria</taxon>
        <taxon>Bacillati</taxon>
        <taxon>Chloroflexota</taxon>
        <taxon>Ardenticatenia</taxon>
        <taxon>Ardenticatenales</taxon>
        <taxon>Ardenticatenaceae</taxon>
        <taxon>Ardenticatena</taxon>
    </lineage>
</organism>
<protein>
    <recommendedName>
        <fullName evidence="6">TVP38/TMEM64 family membrane protein</fullName>
    </recommendedName>
</protein>
<evidence type="ECO:0000256" key="5">
    <source>
        <dbReference type="ARBA" id="ARBA00023136"/>
    </source>
</evidence>
<feature type="transmembrane region" description="Helical" evidence="6">
    <location>
        <begin position="159"/>
        <end position="191"/>
    </location>
</feature>
<proteinExistence type="inferred from homology"/>
<comment type="subcellular location">
    <subcellularLocation>
        <location evidence="1 6">Cell membrane</location>
        <topology evidence="1 6">Multi-pass membrane protein</topology>
    </subcellularLocation>
</comment>
<evidence type="ECO:0000256" key="6">
    <source>
        <dbReference type="RuleBase" id="RU366058"/>
    </source>
</evidence>
<dbReference type="RefSeq" id="WP_054491802.1">
    <property type="nucleotide sequence ID" value="NZ_BBZA01000016.1"/>
</dbReference>
<dbReference type="FunCoup" id="A0A0M8K572">
    <property type="interactions" value="28"/>
</dbReference>
<dbReference type="GO" id="GO:0005886">
    <property type="term" value="C:plasma membrane"/>
    <property type="evidence" value="ECO:0007669"/>
    <property type="project" value="UniProtKB-SubCell"/>
</dbReference>
<gene>
    <name evidence="8" type="ORF">ARMA_0288</name>
    <name evidence="9" type="ORF">SE16_04890</name>
</gene>
<dbReference type="Pfam" id="PF09335">
    <property type="entry name" value="VTT_dom"/>
    <property type="match status" value="1"/>
</dbReference>
<keyword evidence="4 6" id="KW-1133">Transmembrane helix</keyword>
<dbReference type="EMBL" id="BBZA01000016">
    <property type="protein sequence ID" value="GAP61865.1"/>
    <property type="molecule type" value="Genomic_DNA"/>
</dbReference>
<feature type="domain" description="VTT" evidence="7">
    <location>
        <begin position="79"/>
        <end position="194"/>
    </location>
</feature>
<feature type="transmembrane region" description="Helical" evidence="6">
    <location>
        <begin position="211"/>
        <end position="229"/>
    </location>
</feature>
<dbReference type="Proteomes" id="UP000037784">
    <property type="component" value="Unassembled WGS sequence"/>
</dbReference>
<dbReference type="EMBL" id="LGKN01000003">
    <property type="protein sequence ID" value="KPL89725.1"/>
    <property type="molecule type" value="Genomic_DNA"/>
</dbReference>
<reference evidence="10" key="3">
    <citation type="submission" date="2015-08" db="EMBL/GenBank/DDBJ databases">
        <title>Draft Genome Sequence of a Heterotrophic Facultative Anaerobic Bacterium Ardenticatena maritima Strain 110S.</title>
        <authorList>
            <person name="Kawaichi S."/>
            <person name="Yoshida T."/>
            <person name="Sako Y."/>
            <person name="Nakamura R."/>
        </authorList>
    </citation>
    <scope>NUCLEOTIDE SEQUENCE [LARGE SCALE GENOMIC DNA]</scope>
    <source>
        <strain evidence="10">110S</strain>
    </source>
</reference>
<name>A0A0M8K572_9CHLR</name>